<keyword evidence="2" id="KW-0472">Membrane</keyword>
<feature type="transmembrane region" description="Helical" evidence="2">
    <location>
        <begin position="111"/>
        <end position="130"/>
    </location>
</feature>
<reference evidence="3 4" key="1">
    <citation type="submission" date="2020-02" db="EMBL/GenBank/DDBJ databases">
        <title>Whole-genome analyses of novel actinobacteria.</title>
        <authorList>
            <person name="Sahin N."/>
            <person name="Tokatli A."/>
        </authorList>
    </citation>
    <scope>NUCLEOTIDE SEQUENCE [LARGE SCALE GENOMIC DNA]</scope>
    <source>
        <strain evidence="3 4">YC504</strain>
    </source>
</reference>
<feature type="transmembrane region" description="Helical" evidence="2">
    <location>
        <begin position="73"/>
        <end position="91"/>
    </location>
</feature>
<feature type="region of interest" description="Disordered" evidence="1">
    <location>
        <begin position="1"/>
        <end position="20"/>
    </location>
</feature>
<proteinExistence type="predicted"/>
<evidence type="ECO:0000256" key="2">
    <source>
        <dbReference type="SAM" id="Phobius"/>
    </source>
</evidence>
<organism evidence="3 4">
    <name type="scientific">Streptomyces mesophilus</name>
    <dbReference type="NCBI Taxonomy" id="1775132"/>
    <lineage>
        <taxon>Bacteria</taxon>
        <taxon>Bacillati</taxon>
        <taxon>Actinomycetota</taxon>
        <taxon>Actinomycetes</taxon>
        <taxon>Kitasatosporales</taxon>
        <taxon>Streptomycetaceae</taxon>
        <taxon>Streptomyces</taxon>
    </lineage>
</organism>
<dbReference type="RefSeq" id="WP_165336044.1">
    <property type="nucleotide sequence ID" value="NZ_JAAKZW010000234.1"/>
</dbReference>
<feature type="transmembrane region" description="Helical" evidence="2">
    <location>
        <begin position="41"/>
        <end position="61"/>
    </location>
</feature>
<feature type="compositionally biased region" description="Basic residues" evidence="1">
    <location>
        <begin position="153"/>
        <end position="166"/>
    </location>
</feature>
<gene>
    <name evidence="3" type="ORF">G6045_33955</name>
</gene>
<dbReference type="AlphaFoldDB" id="A0A6G4XST0"/>
<evidence type="ECO:0000256" key="1">
    <source>
        <dbReference type="SAM" id="MobiDB-lite"/>
    </source>
</evidence>
<dbReference type="Proteomes" id="UP000481109">
    <property type="component" value="Unassembled WGS sequence"/>
</dbReference>
<feature type="compositionally biased region" description="Basic and acidic residues" evidence="1">
    <location>
        <begin position="141"/>
        <end position="152"/>
    </location>
</feature>
<protein>
    <submittedName>
        <fullName evidence="3">EamA/RhaT family transporter</fullName>
    </submittedName>
</protein>
<feature type="region of interest" description="Disordered" evidence="1">
    <location>
        <begin position="141"/>
        <end position="166"/>
    </location>
</feature>
<keyword evidence="2" id="KW-1133">Transmembrane helix</keyword>
<feature type="compositionally biased region" description="Polar residues" evidence="1">
    <location>
        <begin position="1"/>
        <end position="11"/>
    </location>
</feature>
<comment type="caution">
    <text evidence="3">The sequence shown here is derived from an EMBL/GenBank/DDBJ whole genome shotgun (WGS) entry which is preliminary data.</text>
</comment>
<name>A0A6G4XST0_9ACTN</name>
<accession>A0A6G4XST0</accession>
<evidence type="ECO:0000313" key="3">
    <source>
        <dbReference type="EMBL" id="NGO80625.1"/>
    </source>
</evidence>
<keyword evidence="4" id="KW-1185">Reference proteome</keyword>
<keyword evidence="2" id="KW-0812">Transmembrane</keyword>
<sequence length="166" mass="18324">MSDENGTNETPTAPAGPQPEELPLFGTTWLNHDGGYLWRRIGAGLGSLALAAAGAFVLRFAFEGLEIAKVGDFVNVLVIVAFSACSAIAFRRAWESYGKRTDPDTTQSAKGLMAIGFIGVLLAYFFRNLYEAPGEKLRRTEYETARTRYERRSSRRAGNPKKKRRG</sequence>
<evidence type="ECO:0000313" key="4">
    <source>
        <dbReference type="Proteomes" id="UP000481109"/>
    </source>
</evidence>
<dbReference type="EMBL" id="JAAKZW010000234">
    <property type="protein sequence ID" value="NGO80625.1"/>
    <property type="molecule type" value="Genomic_DNA"/>
</dbReference>